<organism evidence="2 3">
    <name type="scientific">Fusarium pseudocircinatum</name>
    <dbReference type="NCBI Taxonomy" id="56676"/>
    <lineage>
        <taxon>Eukaryota</taxon>
        <taxon>Fungi</taxon>
        <taxon>Dikarya</taxon>
        <taxon>Ascomycota</taxon>
        <taxon>Pezizomycotina</taxon>
        <taxon>Sordariomycetes</taxon>
        <taxon>Hypocreomycetidae</taxon>
        <taxon>Hypocreales</taxon>
        <taxon>Nectriaceae</taxon>
        <taxon>Fusarium</taxon>
        <taxon>Fusarium fujikuroi species complex</taxon>
    </lineage>
</organism>
<evidence type="ECO:0000256" key="1">
    <source>
        <dbReference type="SAM" id="MobiDB-lite"/>
    </source>
</evidence>
<keyword evidence="3" id="KW-1185">Reference proteome</keyword>
<dbReference type="Proteomes" id="UP000546213">
    <property type="component" value="Unassembled WGS sequence"/>
</dbReference>
<comment type="caution">
    <text evidence="2">The sequence shown here is derived from an EMBL/GenBank/DDBJ whole genome shotgun (WGS) entry which is preliminary data.</text>
</comment>
<name>A0A8H5UZZ1_9HYPO</name>
<accession>A0A8H5UZZ1</accession>
<evidence type="ECO:0000313" key="3">
    <source>
        <dbReference type="Proteomes" id="UP000546213"/>
    </source>
</evidence>
<evidence type="ECO:0000313" key="2">
    <source>
        <dbReference type="EMBL" id="KAF5604353.1"/>
    </source>
</evidence>
<dbReference type="EMBL" id="JAAOAS010000017">
    <property type="protein sequence ID" value="KAF5604353.1"/>
    <property type="molecule type" value="Genomic_DNA"/>
</dbReference>
<dbReference type="SUPFAM" id="SSF89372">
    <property type="entry name" value="Fucose-specific lectin"/>
    <property type="match status" value="1"/>
</dbReference>
<feature type="region of interest" description="Disordered" evidence="1">
    <location>
        <begin position="1104"/>
        <end position="1124"/>
    </location>
</feature>
<gene>
    <name evidence="2" type="ORF">FPCIR_899</name>
</gene>
<protein>
    <submittedName>
        <fullName evidence="2">Uncharacterized protein</fullName>
    </submittedName>
</protein>
<reference evidence="2 3" key="1">
    <citation type="submission" date="2020-05" db="EMBL/GenBank/DDBJ databases">
        <title>Identification and distribution of gene clusters putatively required for synthesis of sphingolipid metabolism inhibitors in phylogenetically diverse species of the filamentous fungus Fusarium.</title>
        <authorList>
            <person name="Kim H.-S."/>
            <person name="Busman M."/>
            <person name="Brown D.W."/>
            <person name="Divon H."/>
            <person name="Uhlig S."/>
            <person name="Proctor R.H."/>
        </authorList>
    </citation>
    <scope>NUCLEOTIDE SEQUENCE [LARGE SCALE GENOMIC DNA]</scope>
    <source>
        <strain evidence="2 3">NRRL 36939</strain>
    </source>
</reference>
<feature type="compositionally biased region" description="Low complexity" evidence="1">
    <location>
        <begin position="1104"/>
        <end position="1119"/>
    </location>
</feature>
<sequence length="1698" mass="181067">MAASSCDLTKYGYDFVVATTQGSIDADMKAYLGDCTFPDNYFCFLADAENADAVVPISLQDLLTTTGGINPFDIPNGTSTTDPRIQALSKARFEVGIRMNMGLPEDIPPKSLPPIIQLGDSPTTVTFNVIWSKARIIQNTVPSEWSPTGNWSVWDQPAQQAWTFSTSINLVTAAIDTQLNGSAHFSRNPVHKQKIVNQLQNLSGTAFSLQQLLLDFKNAKVLTPPTIEGMTPGSRAQCVLSGQLAGFWSLFSKQCTYPPLGVFARQTVTDAALMQLTSISQQVNPYKDSNGALIVNPTKEETAASTLDYLCMTNNKQIPRQDAFTWISQINGQIVVEQTLSVSVTFDAANLMSVDRSVTWPITHCFSQYSVTRTDTYQVSVNQAGQLQINCIPGSQINTSDFSWPETSYIVQFLDSLGSNITGMFSSYPTAFNFSSSCLNNLQNLIFPGAKVFAYSSVSFSDSSDLLCDLTYLDPEEAIPSDAPSQTQTTDVTYAAQPASTSAPTPAPPTPCANSPVTMTYSSDMIQNYVVGEIFTSTGKFEALQTADGHSILFGLSSSNMLQAIVEQSGATSTGWQLMDIISTALASIFANDTGAVVKTFDVNQSAVNGTISMAAVITSGASDHLLLSLNNDNSATSWMATTSPTWTVIPFDAVPDGGTTITNINIAGVMFTETTYNGKEHIIVDIDRSSTSCIKDIARYYIKPSASPCWTKHDVPVDIQEGNYRSCVGRFSKGYGIDAVFTSGMSGGSAQLVYVPFENPYSDDATALVRALTLPGGVLATAIATARHVDGTTDLFAIGGSTLYMFPANSLASETVATRLTRSIFFESTDQLIAMTDGGVTTVWGRNTNNEVYYVTCPNTQLGTVASWSTPLPLLTNIDRISAYINRNGGGNTIFATGGETIKKLVQATETGARLWREQDILLEPQQTAQPQSFNSYTTTLQVINGRSLPAVGQQLSITTPSRTAVGQQLSITTPSRTAVYINGVYYILSSVPSIVTTDKTGVVTIAEPADNSINGTTLTVVCGGIPTTIDPTKKHFQTIASLGTADSLQAANIQTNVTAGGTLGTSTTAPLVGPSTSSDDLSDAASYISNLNTVYGKVNSPSGNASPSANPIPNAGPVTTPAPTPMMELESKSIFSDILNSIEAVAGDIYHALKSAVNSVVQVIEQAASGVWHFIATIAGQAYHAVLDTVEAVVGAVEWVFNAIKTSVKDVIRFLELLLDWDDIKRTKQVICNTTQLWLQDQIDRLPQARTLLNTQIANLENKVDSWAGDVTWITELGQAAQQPLSASTTNPTATSGSQVLANHYKNNASGLTVVGTPPAEDAVQQLFSDLVTALEIEGQILDDASKNIVALAKRVASQSFEDTLKQLAAIVADIFLSSFENIGDAIISILTSLASTAMDILNTKIHIPVISDILEKIGIPEISFLDLFCWIPAVAYTVMYKIANNSAPFPDSSDVDSLINAQTWEDFQALLGIEAVPAQTEPSSQTLEFSVVQQVSSLSPEFRRGLYTRFHAMGALVKGLWTLVSVLEVEAPADPNPYGKSKTVLNIVHAALGGIAGFALPQDPVADKSVRDSDYAQLAVSVLASGILYMIKKTSGSSAQSDLRVTGAMVGYVVGIWGLADSVCHLCQISSETADSSKTAAILIETNNILGFVGATVYYAALSDPDPVTKQETVAAMGVIGLLQAGLEASLNATV</sequence>
<proteinExistence type="predicted"/>
<dbReference type="OrthoDB" id="3235083at2759"/>